<feature type="region of interest" description="Disordered" evidence="1">
    <location>
        <begin position="1"/>
        <end position="33"/>
    </location>
</feature>
<sequence>MPNAAGDRPPEPAAQLPSPRLPPDSLMTLNGSPYQHRMVSSAATIHPASR</sequence>
<name>A0A143PK20_LUTPR</name>
<dbReference type="Proteomes" id="UP000076079">
    <property type="component" value="Chromosome"/>
</dbReference>
<evidence type="ECO:0000313" key="2">
    <source>
        <dbReference type="EMBL" id="AMY08593.1"/>
    </source>
</evidence>
<gene>
    <name evidence="2" type="ORF">LuPra_01797</name>
</gene>
<dbReference type="KEGG" id="abac:LuPra_01797"/>
<organism evidence="2 3">
    <name type="scientific">Luteitalea pratensis</name>
    <dbReference type="NCBI Taxonomy" id="1855912"/>
    <lineage>
        <taxon>Bacteria</taxon>
        <taxon>Pseudomonadati</taxon>
        <taxon>Acidobacteriota</taxon>
        <taxon>Vicinamibacteria</taxon>
        <taxon>Vicinamibacterales</taxon>
        <taxon>Vicinamibacteraceae</taxon>
        <taxon>Luteitalea</taxon>
    </lineage>
</organism>
<dbReference type="EMBL" id="CP015136">
    <property type="protein sequence ID" value="AMY08593.1"/>
    <property type="molecule type" value="Genomic_DNA"/>
</dbReference>
<evidence type="ECO:0000256" key="1">
    <source>
        <dbReference type="SAM" id="MobiDB-lite"/>
    </source>
</evidence>
<reference evidence="2 3" key="1">
    <citation type="journal article" date="2016" name="Genome Announc.">
        <title>First Complete Genome Sequence of a Subdivision 6 Acidobacterium Strain.</title>
        <authorList>
            <person name="Huang S."/>
            <person name="Vieira S."/>
            <person name="Bunk B."/>
            <person name="Riedel T."/>
            <person name="Sproer C."/>
            <person name="Overmann J."/>
        </authorList>
    </citation>
    <scope>NUCLEOTIDE SEQUENCE [LARGE SCALE GENOMIC DNA]</scope>
    <source>
        <strain evidence="3">DSM 100886 HEG_-6_39</strain>
    </source>
</reference>
<keyword evidence="3" id="KW-1185">Reference proteome</keyword>
<evidence type="ECO:0000313" key="3">
    <source>
        <dbReference type="Proteomes" id="UP000076079"/>
    </source>
</evidence>
<reference evidence="3" key="2">
    <citation type="submission" date="2016-04" db="EMBL/GenBank/DDBJ databases">
        <title>First Complete Genome Sequence of a Subdivision 6 Acidobacterium.</title>
        <authorList>
            <person name="Huang S."/>
            <person name="Vieira S."/>
            <person name="Bunk B."/>
            <person name="Riedel T."/>
            <person name="Sproeer C."/>
            <person name="Overmann J."/>
        </authorList>
    </citation>
    <scope>NUCLEOTIDE SEQUENCE [LARGE SCALE GENOMIC DNA]</scope>
    <source>
        <strain evidence="3">DSM 100886 HEG_-6_39</strain>
    </source>
</reference>
<proteinExistence type="predicted"/>
<accession>A0A143PK20</accession>
<protein>
    <submittedName>
        <fullName evidence="2">Uncharacterized protein</fullName>
    </submittedName>
</protein>
<dbReference type="AlphaFoldDB" id="A0A143PK20"/>